<dbReference type="AlphaFoldDB" id="A0A395RJF9"/>
<dbReference type="InterPro" id="IPR011234">
    <property type="entry name" value="Fumarylacetoacetase-like_C"/>
</dbReference>
<proteinExistence type="inferred from homology"/>
<evidence type="ECO:0000313" key="5">
    <source>
        <dbReference type="EMBL" id="RGP60215.1"/>
    </source>
</evidence>
<dbReference type="Pfam" id="PF01557">
    <property type="entry name" value="FAA_hydrolase"/>
    <property type="match status" value="1"/>
</dbReference>
<gene>
    <name evidence="5" type="ORF">FSPOR_10806</name>
</gene>
<name>A0A395RJF9_FUSSP</name>
<accession>A0A395RJF9</accession>
<evidence type="ECO:0000259" key="4">
    <source>
        <dbReference type="Pfam" id="PF01557"/>
    </source>
</evidence>
<feature type="domain" description="AB hydrolase-1" evidence="3">
    <location>
        <begin position="346"/>
        <end position="579"/>
    </location>
</feature>
<comment type="caution">
    <text evidence="5">The sequence shown here is derived from an EMBL/GenBank/DDBJ whole genome shotgun (WGS) entry which is preliminary data.</text>
</comment>
<evidence type="ECO:0000259" key="3">
    <source>
        <dbReference type="Pfam" id="PF00561"/>
    </source>
</evidence>
<dbReference type="STRING" id="5514.A0A395RJF9"/>
<evidence type="ECO:0000256" key="1">
    <source>
        <dbReference type="ARBA" id="ARBA00010211"/>
    </source>
</evidence>
<dbReference type="FunFam" id="3.90.850.10:FF:000002">
    <property type="entry name" value="2-hydroxyhepta-2,4-diene-1,7-dioate isomerase"/>
    <property type="match status" value="1"/>
</dbReference>
<dbReference type="InterPro" id="IPR036663">
    <property type="entry name" value="Fumarylacetoacetase_C_sf"/>
</dbReference>
<keyword evidence="6" id="KW-1185">Reference proteome</keyword>
<comment type="similarity">
    <text evidence="1">Belongs to the FAH family.</text>
</comment>
<dbReference type="InterPro" id="IPR000073">
    <property type="entry name" value="AB_hydrolase_1"/>
</dbReference>
<keyword evidence="2" id="KW-0479">Metal-binding</keyword>
<dbReference type="Gene3D" id="3.90.850.10">
    <property type="entry name" value="Fumarylacetoacetase-like, C-terminal domain"/>
    <property type="match status" value="1"/>
</dbReference>
<dbReference type="GO" id="GO:0046872">
    <property type="term" value="F:metal ion binding"/>
    <property type="evidence" value="ECO:0007669"/>
    <property type="project" value="UniProtKB-KW"/>
</dbReference>
<dbReference type="PANTHER" id="PTHR11820:SF7">
    <property type="entry name" value="ACYLPYRUVASE FAHD1, MITOCHONDRIAL"/>
    <property type="match status" value="1"/>
</dbReference>
<protein>
    <submittedName>
        <fullName evidence="5">Bifunctional 4-hydroxyphenylacetate degradation enzyme</fullName>
    </submittedName>
</protein>
<sequence length="591" mass="63172">MGSQSTSNIMQYAAYVHPNTGLSRVGHYDLINDTIQPLSFTSGTPVTDLYEVIAAGASQIIPDRKALSAKDVKLLPTISGRDIMAVGKNYMEHAKEFNSSGYDSSDKTDRPSHPVIFTKRATSIIAHGDAILPHAEFSKTLDYEGEIGVIVGKTGYRVSEADAWDYVWGYTIINDMTARERQRDHKQFFIGKSPDTFCPIGPVAVSKDDLPSVLKVETHVNGELRQSSTTEDLIFSIPTLIKTISEGQTLQPGDVIATGTPAGVGIGKNPPVFLQPGDEVSVSVTGLGTLSNEIGTTEIVNPTVQRVSSSSPFRIINSGKTFGAGVGLTQFNGKRLNYQRKGSGNNHIVFVHGLGGTMDYWTPLISKLSLSENNSLHLFDLEGHGLGPTHPLSKLSIESFALDIRSIFDAANITSAAPAILFAHSLGCLAALDFTLNNPDLVGKLVLVGPPPSPLPDAASKGAYARAAIVRSMGMAAIVDAVVDAGTSGHSKQTNPTAITAVRLSLLSQDPESYAKATWALAGATQELRVEQIRAKTLIITGDEDKVSPPSLCEKYASRIQDAQLVVLNNVGHWHIFEDVGGVSQAVKNFL</sequence>
<organism evidence="5 6">
    <name type="scientific">Fusarium sporotrichioides</name>
    <dbReference type="NCBI Taxonomy" id="5514"/>
    <lineage>
        <taxon>Eukaryota</taxon>
        <taxon>Fungi</taxon>
        <taxon>Dikarya</taxon>
        <taxon>Ascomycota</taxon>
        <taxon>Pezizomycotina</taxon>
        <taxon>Sordariomycetes</taxon>
        <taxon>Hypocreomycetidae</taxon>
        <taxon>Hypocreales</taxon>
        <taxon>Nectriaceae</taxon>
        <taxon>Fusarium</taxon>
    </lineage>
</organism>
<evidence type="ECO:0000256" key="2">
    <source>
        <dbReference type="ARBA" id="ARBA00022723"/>
    </source>
</evidence>
<dbReference type="Pfam" id="PF00561">
    <property type="entry name" value="Abhydrolase_1"/>
    <property type="match status" value="1"/>
</dbReference>
<dbReference type="EMBL" id="PXOF01000195">
    <property type="protein sequence ID" value="RGP60215.1"/>
    <property type="molecule type" value="Genomic_DNA"/>
</dbReference>
<dbReference type="GO" id="GO:0006107">
    <property type="term" value="P:oxaloacetate metabolic process"/>
    <property type="evidence" value="ECO:0007669"/>
    <property type="project" value="UniProtKB-ARBA"/>
</dbReference>
<dbReference type="PANTHER" id="PTHR11820">
    <property type="entry name" value="ACYLPYRUVASE"/>
    <property type="match status" value="1"/>
</dbReference>
<dbReference type="SUPFAM" id="SSF56529">
    <property type="entry name" value="FAH"/>
    <property type="match status" value="1"/>
</dbReference>
<evidence type="ECO:0000313" key="6">
    <source>
        <dbReference type="Proteomes" id="UP000266152"/>
    </source>
</evidence>
<dbReference type="GO" id="GO:0050163">
    <property type="term" value="F:oxaloacetate tautomerase activity"/>
    <property type="evidence" value="ECO:0007669"/>
    <property type="project" value="UniProtKB-ARBA"/>
</dbReference>
<dbReference type="InterPro" id="IPR029058">
    <property type="entry name" value="AB_hydrolase_fold"/>
</dbReference>
<dbReference type="Gene3D" id="3.40.50.1820">
    <property type="entry name" value="alpha/beta hydrolase"/>
    <property type="match status" value="1"/>
</dbReference>
<dbReference type="GO" id="GO:0018773">
    <property type="term" value="F:acetylpyruvate hydrolase activity"/>
    <property type="evidence" value="ECO:0007669"/>
    <property type="project" value="TreeGrafter"/>
</dbReference>
<dbReference type="SUPFAM" id="SSF53474">
    <property type="entry name" value="alpha/beta-Hydrolases"/>
    <property type="match status" value="1"/>
</dbReference>
<dbReference type="Proteomes" id="UP000266152">
    <property type="component" value="Unassembled WGS sequence"/>
</dbReference>
<reference evidence="5 6" key="1">
    <citation type="journal article" date="2018" name="PLoS Pathog.">
        <title>Evolution of structural diversity of trichothecenes, a family of toxins produced by plant pathogenic and entomopathogenic fungi.</title>
        <authorList>
            <person name="Proctor R.H."/>
            <person name="McCormick S.P."/>
            <person name="Kim H.S."/>
            <person name="Cardoza R.E."/>
            <person name="Stanley A.M."/>
            <person name="Lindo L."/>
            <person name="Kelly A."/>
            <person name="Brown D.W."/>
            <person name="Lee T."/>
            <person name="Vaughan M.M."/>
            <person name="Alexander N.J."/>
            <person name="Busman M."/>
            <person name="Gutierrez S."/>
        </authorList>
    </citation>
    <scope>NUCLEOTIDE SEQUENCE [LARGE SCALE GENOMIC DNA]</scope>
    <source>
        <strain evidence="5 6">NRRL 3299</strain>
    </source>
</reference>
<feature type="domain" description="Fumarylacetoacetase-like C-terminal" evidence="4">
    <location>
        <begin position="83"/>
        <end position="294"/>
    </location>
</feature>